<comment type="cofactor">
    <cofactor evidence="1">
        <name>Mg(2+)</name>
        <dbReference type="ChEBI" id="CHEBI:18420"/>
    </cofactor>
</comment>
<evidence type="ECO:0000256" key="12">
    <source>
        <dbReference type="ARBA" id="ARBA00024334"/>
    </source>
</evidence>
<dbReference type="Gene3D" id="3.30.200.20">
    <property type="entry name" value="Phosphorylase Kinase, domain 1"/>
    <property type="match status" value="1"/>
</dbReference>
<feature type="binding site" evidence="15">
    <location>
        <position position="76"/>
    </location>
    <ligand>
        <name>ATP</name>
        <dbReference type="ChEBI" id="CHEBI:30616"/>
    </ligand>
</feature>
<name>A0A1R2B2T0_9CILI</name>
<evidence type="ECO:0000256" key="9">
    <source>
        <dbReference type="ARBA" id="ARBA00022777"/>
    </source>
</evidence>
<dbReference type="GO" id="GO:0005524">
    <property type="term" value="F:ATP binding"/>
    <property type="evidence" value="ECO:0007669"/>
    <property type="project" value="UniProtKB-UniRule"/>
</dbReference>
<evidence type="ECO:0000256" key="7">
    <source>
        <dbReference type="ARBA" id="ARBA00022737"/>
    </source>
</evidence>
<accession>A0A1R2B2T0</accession>
<dbReference type="Pfam" id="PF13499">
    <property type="entry name" value="EF-hand_7"/>
    <property type="match status" value="2"/>
</dbReference>
<dbReference type="Pfam" id="PF00069">
    <property type="entry name" value="Pkinase"/>
    <property type="match status" value="1"/>
</dbReference>
<dbReference type="PROSITE" id="PS50222">
    <property type="entry name" value="EF_HAND_2"/>
    <property type="match status" value="4"/>
</dbReference>
<keyword evidence="4" id="KW-0723">Serine/threonine-protein kinase</keyword>
<dbReference type="SMART" id="SM00054">
    <property type="entry name" value="EFh"/>
    <property type="match status" value="4"/>
</dbReference>
<evidence type="ECO:0000256" key="1">
    <source>
        <dbReference type="ARBA" id="ARBA00001946"/>
    </source>
</evidence>
<comment type="catalytic activity">
    <reaction evidence="13">
        <text>L-threonyl-[protein] + ATP = O-phospho-L-threonyl-[protein] + ADP + H(+)</text>
        <dbReference type="Rhea" id="RHEA:46608"/>
        <dbReference type="Rhea" id="RHEA-COMP:11060"/>
        <dbReference type="Rhea" id="RHEA-COMP:11605"/>
        <dbReference type="ChEBI" id="CHEBI:15378"/>
        <dbReference type="ChEBI" id="CHEBI:30013"/>
        <dbReference type="ChEBI" id="CHEBI:30616"/>
        <dbReference type="ChEBI" id="CHEBI:61977"/>
        <dbReference type="ChEBI" id="CHEBI:456216"/>
        <dbReference type="EC" id="2.7.11.1"/>
    </reaction>
</comment>
<dbReference type="Gene3D" id="1.10.238.10">
    <property type="entry name" value="EF-hand"/>
    <property type="match status" value="2"/>
</dbReference>
<feature type="domain" description="EF-hand" evidence="17">
    <location>
        <begin position="457"/>
        <end position="491"/>
    </location>
</feature>
<evidence type="ECO:0000256" key="8">
    <source>
        <dbReference type="ARBA" id="ARBA00022741"/>
    </source>
</evidence>
<dbReference type="InterPro" id="IPR018247">
    <property type="entry name" value="EF_Hand_1_Ca_BS"/>
</dbReference>
<dbReference type="InterPro" id="IPR011992">
    <property type="entry name" value="EF-hand-dom_pair"/>
</dbReference>
<sequence>MGCIVSRKHQGLSQISAQPLRLKTREITITPGTFLRISQSFLYNDYKELKKIGSGAFAEVVLCEHIPTHTERAVKKIHKAGLCQQQRDPVFMLKEIQILKTLDHPNILKCYEIFEDDLKYYVATEYCSGGDLFGEILKLKKFTEAKAAEIMFQLLSALTYCHEKSVIHRDLKPENVLLLGEDGNFTVKVADFGSSCMLDKERRLHGCFGSAYYVAPEVLSNNYNEKCDIWSLGIIMYILLTGRPPYSGKDTETILNQVKVNPLVITPFKVLGLSKESVNLLQMLLSLSPSARISAREAVKHPWITLHRESHNDNSIEIVLKTLKDFTCESKLKEAVHIFLASQVISNQELNTIRKNFQLLDKDGDGKITRSELMNEYTKTMNYEEAKIIVDDILVKLDQDQDGNIDYTEFLISCYDYQRAMSHDHLEIAFKMFDTDGSGTITVDEIRQTLQDGQIAEDDAWQMLLKEADSNGDGCIDLKEFVALMQNIQNFPQQSSNKVVETAPQI</sequence>
<keyword evidence="11 15" id="KW-0067">ATP-binding</keyword>
<evidence type="ECO:0000259" key="16">
    <source>
        <dbReference type="PROSITE" id="PS50011"/>
    </source>
</evidence>
<dbReference type="SMART" id="SM00220">
    <property type="entry name" value="S_TKc"/>
    <property type="match status" value="1"/>
</dbReference>
<dbReference type="InterPro" id="IPR002048">
    <property type="entry name" value="EF_hand_dom"/>
</dbReference>
<evidence type="ECO:0000256" key="10">
    <source>
        <dbReference type="ARBA" id="ARBA00022837"/>
    </source>
</evidence>
<dbReference type="Proteomes" id="UP000187209">
    <property type="component" value="Unassembled WGS sequence"/>
</dbReference>
<dbReference type="InterPro" id="IPR017441">
    <property type="entry name" value="Protein_kinase_ATP_BS"/>
</dbReference>
<evidence type="ECO:0000256" key="11">
    <source>
        <dbReference type="ARBA" id="ARBA00022840"/>
    </source>
</evidence>
<evidence type="ECO:0000256" key="15">
    <source>
        <dbReference type="PROSITE-ProRule" id="PRU10141"/>
    </source>
</evidence>
<dbReference type="PROSITE" id="PS00107">
    <property type="entry name" value="PROTEIN_KINASE_ATP"/>
    <property type="match status" value="1"/>
</dbReference>
<evidence type="ECO:0000256" key="5">
    <source>
        <dbReference type="ARBA" id="ARBA00022679"/>
    </source>
</evidence>
<dbReference type="InterPro" id="IPR000719">
    <property type="entry name" value="Prot_kinase_dom"/>
</dbReference>
<dbReference type="EC" id="2.7.11.1" evidence="3"/>
<dbReference type="GO" id="GO:0004674">
    <property type="term" value="F:protein serine/threonine kinase activity"/>
    <property type="evidence" value="ECO:0007669"/>
    <property type="project" value="UniProtKB-KW"/>
</dbReference>
<keyword evidence="5" id="KW-0808">Transferase</keyword>
<keyword evidence="9" id="KW-0418">Kinase</keyword>
<comment type="catalytic activity">
    <reaction evidence="14">
        <text>L-seryl-[protein] + ATP = O-phospho-L-seryl-[protein] + ADP + H(+)</text>
        <dbReference type="Rhea" id="RHEA:17989"/>
        <dbReference type="Rhea" id="RHEA-COMP:9863"/>
        <dbReference type="Rhea" id="RHEA-COMP:11604"/>
        <dbReference type="ChEBI" id="CHEBI:15378"/>
        <dbReference type="ChEBI" id="CHEBI:29999"/>
        <dbReference type="ChEBI" id="CHEBI:30616"/>
        <dbReference type="ChEBI" id="CHEBI:83421"/>
        <dbReference type="ChEBI" id="CHEBI:456216"/>
        <dbReference type="EC" id="2.7.11.1"/>
    </reaction>
</comment>
<evidence type="ECO:0000259" key="17">
    <source>
        <dbReference type="PROSITE" id="PS50222"/>
    </source>
</evidence>
<feature type="domain" description="Protein kinase" evidence="16">
    <location>
        <begin position="46"/>
        <end position="304"/>
    </location>
</feature>
<reference evidence="18 19" key="1">
    <citation type="submission" date="2016-11" db="EMBL/GenBank/DDBJ databases">
        <title>The macronuclear genome of Stentor coeruleus: a giant cell with tiny introns.</title>
        <authorList>
            <person name="Slabodnick M."/>
            <person name="Ruby J.G."/>
            <person name="Reiff S.B."/>
            <person name="Swart E.C."/>
            <person name="Gosai S."/>
            <person name="Prabakaran S."/>
            <person name="Witkowska E."/>
            <person name="Larue G.E."/>
            <person name="Fisher S."/>
            <person name="Freeman R.M."/>
            <person name="Gunawardena J."/>
            <person name="Chu W."/>
            <person name="Stover N.A."/>
            <person name="Gregory B.D."/>
            <person name="Nowacki M."/>
            <person name="Derisi J."/>
            <person name="Roy S.W."/>
            <person name="Marshall W.F."/>
            <person name="Sood P."/>
        </authorList>
    </citation>
    <scope>NUCLEOTIDE SEQUENCE [LARGE SCALE GENOMIC DNA]</scope>
    <source>
        <strain evidence="18">WM001</strain>
    </source>
</reference>
<dbReference type="Gene3D" id="1.10.510.10">
    <property type="entry name" value="Transferase(Phosphotransferase) domain 1"/>
    <property type="match status" value="1"/>
</dbReference>
<comment type="subunit">
    <text evidence="2">Monomer.</text>
</comment>
<dbReference type="EMBL" id="MPUH01001024">
    <property type="protein sequence ID" value="OMJ71088.1"/>
    <property type="molecule type" value="Genomic_DNA"/>
</dbReference>
<protein>
    <recommendedName>
        <fullName evidence="3">non-specific serine/threonine protein kinase</fullName>
        <ecNumber evidence="3">2.7.11.1</ecNumber>
    </recommendedName>
</protein>
<proteinExistence type="inferred from homology"/>
<dbReference type="PROSITE" id="PS50011">
    <property type="entry name" value="PROTEIN_KINASE_DOM"/>
    <property type="match status" value="1"/>
</dbReference>
<dbReference type="SUPFAM" id="SSF56112">
    <property type="entry name" value="Protein kinase-like (PK-like)"/>
    <property type="match status" value="1"/>
</dbReference>
<dbReference type="FunFam" id="1.10.238.10:FF:000003">
    <property type="entry name" value="Calmodulin A"/>
    <property type="match status" value="1"/>
</dbReference>
<dbReference type="PROSITE" id="PS00018">
    <property type="entry name" value="EF_HAND_1"/>
    <property type="match status" value="4"/>
</dbReference>
<evidence type="ECO:0000256" key="13">
    <source>
        <dbReference type="ARBA" id="ARBA00047899"/>
    </source>
</evidence>
<comment type="caution">
    <text evidence="18">The sequence shown here is derived from an EMBL/GenBank/DDBJ whole genome shotgun (WGS) entry which is preliminary data.</text>
</comment>
<dbReference type="PROSITE" id="PS00108">
    <property type="entry name" value="PROTEIN_KINASE_ST"/>
    <property type="match status" value="1"/>
</dbReference>
<evidence type="ECO:0000256" key="4">
    <source>
        <dbReference type="ARBA" id="ARBA00022527"/>
    </source>
</evidence>
<evidence type="ECO:0000256" key="14">
    <source>
        <dbReference type="ARBA" id="ARBA00048679"/>
    </source>
</evidence>
<feature type="domain" description="EF-hand" evidence="17">
    <location>
        <begin position="385"/>
        <end position="420"/>
    </location>
</feature>
<evidence type="ECO:0000256" key="2">
    <source>
        <dbReference type="ARBA" id="ARBA00011245"/>
    </source>
</evidence>
<dbReference type="CDD" id="cd00051">
    <property type="entry name" value="EFh"/>
    <property type="match status" value="1"/>
</dbReference>
<keyword evidence="7" id="KW-0677">Repeat</keyword>
<keyword evidence="8 15" id="KW-0547">Nucleotide-binding</keyword>
<keyword evidence="19" id="KW-1185">Reference proteome</keyword>
<feature type="domain" description="EF-hand" evidence="17">
    <location>
        <begin position="348"/>
        <end position="383"/>
    </location>
</feature>
<keyword evidence="6" id="KW-0479">Metal-binding</keyword>
<evidence type="ECO:0000256" key="6">
    <source>
        <dbReference type="ARBA" id="ARBA00022723"/>
    </source>
</evidence>
<comment type="similarity">
    <text evidence="12">Belongs to the protein kinase superfamily. Ser/Thr protein kinase family. CDPK subfamily.</text>
</comment>
<dbReference type="FunFam" id="3.30.200.20:FF:000315">
    <property type="entry name" value="Calcium-dependent protein kinase 3"/>
    <property type="match status" value="1"/>
</dbReference>
<evidence type="ECO:0000256" key="3">
    <source>
        <dbReference type="ARBA" id="ARBA00012513"/>
    </source>
</evidence>
<keyword evidence="10" id="KW-0106">Calcium</keyword>
<dbReference type="AlphaFoldDB" id="A0A1R2B2T0"/>
<dbReference type="InterPro" id="IPR008271">
    <property type="entry name" value="Ser/Thr_kinase_AS"/>
</dbReference>
<feature type="domain" description="EF-hand" evidence="17">
    <location>
        <begin position="421"/>
        <end position="456"/>
    </location>
</feature>
<dbReference type="InterPro" id="IPR050205">
    <property type="entry name" value="CDPK_Ser/Thr_kinases"/>
</dbReference>
<dbReference type="GO" id="GO:0005509">
    <property type="term" value="F:calcium ion binding"/>
    <property type="evidence" value="ECO:0007669"/>
    <property type="project" value="InterPro"/>
</dbReference>
<gene>
    <name evidence="18" type="ORF">SteCoe_30792</name>
</gene>
<dbReference type="SUPFAM" id="SSF47473">
    <property type="entry name" value="EF-hand"/>
    <property type="match status" value="1"/>
</dbReference>
<organism evidence="18 19">
    <name type="scientific">Stentor coeruleus</name>
    <dbReference type="NCBI Taxonomy" id="5963"/>
    <lineage>
        <taxon>Eukaryota</taxon>
        <taxon>Sar</taxon>
        <taxon>Alveolata</taxon>
        <taxon>Ciliophora</taxon>
        <taxon>Postciliodesmatophora</taxon>
        <taxon>Heterotrichea</taxon>
        <taxon>Heterotrichida</taxon>
        <taxon>Stentoridae</taxon>
        <taxon>Stentor</taxon>
    </lineage>
</organism>
<evidence type="ECO:0000313" key="19">
    <source>
        <dbReference type="Proteomes" id="UP000187209"/>
    </source>
</evidence>
<dbReference type="PANTHER" id="PTHR24349">
    <property type="entry name" value="SERINE/THREONINE-PROTEIN KINASE"/>
    <property type="match status" value="1"/>
</dbReference>
<dbReference type="InterPro" id="IPR011009">
    <property type="entry name" value="Kinase-like_dom_sf"/>
</dbReference>
<evidence type="ECO:0000313" key="18">
    <source>
        <dbReference type="EMBL" id="OMJ71088.1"/>
    </source>
</evidence>
<dbReference type="FunFam" id="1.10.510.10:FF:000571">
    <property type="entry name" value="Maternal embryonic leucine zipper kinase"/>
    <property type="match status" value="1"/>
</dbReference>
<dbReference type="CDD" id="cd05117">
    <property type="entry name" value="STKc_CAMK"/>
    <property type="match status" value="1"/>
</dbReference>